<evidence type="ECO:0000313" key="2">
    <source>
        <dbReference type="Proteomes" id="UP001054945"/>
    </source>
</evidence>
<organism evidence="1 2">
    <name type="scientific">Caerostris extrusa</name>
    <name type="common">Bark spider</name>
    <name type="synonym">Caerostris bankana</name>
    <dbReference type="NCBI Taxonomy" id="172846"/>
    <lineage>
        <taxon>Eukaryota</taxon>
        <taxon>Metazoa</taxon>
        <taxon>Ecdysozoa</taxon>
        <taxon>Arthropoda</taxon>
        <taxon>Chelicerata</taxon>
        <taxon>Arachnida</taxon>
        <taxon>Araneae</taxon>
        <taxon>Araneomorphae</taxon>
        <taxon>Entelegynae</taxon>
        <taxon>Araneoidea</taxon>
        <taxon>Araneidae</taxon>
        <taxon>Caerostris</taxon>
    </lineage>
</organism>
<dbReference type="Proteomes" id="UP001054945">
    <property type="component" value="Unassembled WGS sequence"/>
</dbReference>
<reference evidence="1 2" key="1">
    <citation type="submission" date="2021-06" db="EMBL/GenBank/DDBJ databases">
        <title>Caerostris extrusa draft genome.</title>
        <authorList>
            <person name="Kono N."/>
            <person name="Arakawa K."/>
        </authorList>
    </citation>
    <scope>NUCLEOTIDE SEQUENCE [LARGE SCALE GENOMIC DNA]</scope>
</reference>
<comment type="caution">
    <text evidence="1">The sequence shown here is derived from an EMBL/GenBank/DDBJ whole genome shotgun (WGS) entry which is preliminary data.</text>
</comment>
<dbReference type="AlphaFoldDB" id="A0AAV4XAS6"/>
<accession>A0AAV4XAS6</accession>
<sequence>MNIFYHFGRRLHNDMEIKNCQTIFDARKAINKTVEQFFTLGLDLENTNADFSRNSTATTTFVPKEVKEVRVSQYFSLEQKSTKPVNINLQWSNRLCVCFSSLGDNPGSSLSSLSSKSSCTAHALSFFIRSLRVTGVSDEDWTSGRNEVIAAEELFC</sequence>
<proteinExistence type="predicted"/>
<name>A0AAV4XAS6_CAEEX</name>
<keyword evidence="2" id="KW-1185">Reference proteome</keyword>
<dbReference type="EMBL" id="BPLR01017527">
    <property type="protein sequence ID" value="GIY92361.1"/>
    <property type="molecule type" value="Genomic_DNA"/>
</dbReference>
<evidence type="ECO:0000313" key="1">
    <source>
        <dbReference type="EMBL" id="GIY92361.1"/>
    </source>
</evidence>
<gene>
    <name evidence="1" type="ORF">CEXT_790921</name>
</gene>
<protein>
    <submittedName>
        <fullName evidence="1">Uncharacterized protein</fullName>
    </submittedName>
</protein>